<gene>
    <name evidence="2" type="ORF">SAMN02745883_02433</name>
</gene>
<evidence type="ECO:0000313" key="2">
    <source>
        <dbReference type="EMBL" id="SHK60057.1"/>
    </source>
</evidence>
<evidence type="ECO:0000259" key="1">
    <source>
        <dbReference type="Pfam" id="PF23343"/>
    </source>
</evidence>
<organism evidence="2 3">
    <name type="scientific">Caminicella sporogenes DSM 14501</name>
    <dbReference type="NCBI Taxonomy" id="1121266"/>
    <lineage>
        <taxon>Bacteria</taxon>
        <taxon>Bacillati</taxon>
        <taxon>Bacillota</taxon>
        <taxon>Clostridia</taxon>
        <taxon>Peptostreptococcales</taxon>
        <taxon>Caminicellaceae</taxon>
        <taxon>Caminicella</taxon>
    </lineage>
</organism>
<dbReference type="Proteomes" id="UP000184082">
    <property type="component" value="Unassembled WGS sequence"/>
</dbReference>
<evidence type="ECO:0000313" key="3">
    <source>
        <dbReference type="Proteomes" id="UP000184082"/>
    </source>
</evidence>
<dbReference type="RefSeq" id="WP_072968863.1">
    <property type="nucleotide sequence ID" value="NZ_FRAJ01000033.1"/>
</dbReference>
<keyword evidence="3" id="KW-1185">Reference proteome</keyword>
<accession>A0A1M6TSY2</accession>
<dbReference type="AlphaFoldDB" id="A0A1M6TSY2"/>
<reference evidence="2 3" key="1">
    <citation type="submission" date="2016-11" db="EMBL/GenBank/DDBJ databases">
        <authorList>
            <person name="Jaros S."/>
            <person name="Januszkiewicz K."/>
            <person name="Wedrychowicz H."/>
        </authorList>
    </citation>
    <scope>NUCLEOTIDE SEQUENCE [LARGE SCALE GENOMIC DNA]</scope>
    <source>
        <strain evidence="2 3">DSM 14501</strain>
    </source>
</reference>
<feature type="domain" description="Replication-associated protein ORF2/G2P" evidence="1">
    <location>
        <begin position="85"/>
        <end position="189"/>
    </location>
</feature>
<proteinExistence type="predicted"/>
<protein>
    <recommendedName>
        <fullName evidence="1">Replication-associated protein ORF2/G2P domain-containing protein</fullName>
    </recommendedName>
</protein>
<dbReference type="Pfam" id="PF23343">
    <property type="entry name" value="REP_ORF2-G2P"/>
    <property type="match status" value="1"/>
</dbReference>
<dbReference type="EMBL" id="FRAJ01000033">
    <property type="protein sequence ID" value="SHK60057.1"/>
    <property type="molecule type" value="Genomic_DNA"/>
</dbReference>
<dbReference type="STRING" id="1121266.SAMN02745883_02433"/>
<dbReference type="InterPro" id="IPR056906">
    <property type="entry name" value="ORF2/G2P_dom"/>
</dbReference>
<sequence>MLDLMSFNFEVKIAGRHITLKKYTKTNQFNFTVKNPPSTTKRGESDKNRENFIKSIIRARKKVFDIIACNINCIPDYHGNIQRPKFWTLTFAENVTDLKTANAEFTKFNKRLSYYLYGVNKNVLKYICIPEFQKRGAVHFHVLYFNLPFIEQKEFSKIWGLGFTFVESVNKKEEIEDFAKYVAKYINKENSKGEDNYEIYLEKGLLNQKRYFVSRGLNKPDIFKLNIDKELYESFIAMLRDFHVTSHEYENEFIGKVEINNYEIENKSIKDMIINAINTIYKIMKSVYNKSVKVRYRDVEKMIDADTYYSIEAVMHKARIYYEKRQGVVV</sequence>
<name>A0A1M6TSY2_9FIRM</name>